<keyword evidence="1" id="KW-0472">Membrane</keyword>
<evidence type="ECO:0008006" key="4">
    <source>
        <dbReference type="Google" id="ProtNLM"/>
    </source>
</evidence>
<feature type="transmembrane region" description="Helical" evidence="1">
    <location>
        <begin position="60"/>
        <end position="82"/>
    </location>
</feature>
<dbReference type="EMBL" id="FRDF01000009">
    <property type="protein sequence ID" value="SHN58541.1"/>
    <property type="molecule type" value="Genomic_DNA"/>
</dbReference>
<dbReference type="OrthoDB" id="7390889at2"/>
<keyword evidence="1" id="KW-1133">Transmembrane helix</keyword>
<feature type="transmembrane region" description="Helical" evidence="1">
    <location>
        <begin position="189"/>
        <end position="208"/>
    </location>
</feature>
<keyword evidence="3" id="KW-1185">Reference proteome</keyword>
<accession>A0A1M7SJ92</accession>
<gene>
    <name evidence="2" type="ORF">SAMN02745193_01846</name>
</gene>
<evidence type="ECO:0000256" key="1">
    <source>
        <dbReference type="SAM" id="Phobius"/>
    </source>
</evidence>
<feature type="transmembrane region" description="Helical" evidence="1">
    <location>
        <begin position="162"/>
        <end position="182"/>
    </location>
</feature>
<dbReference type="Pfam" id="PF06532">
    <property type="entry name" value="NrsF"/>
    <property type="match status" value="1"/>
</dbReference>
<dbReference type="Proteomes" id="UP000184391">
    <property type="component" value="Unassembled WGS sequence"/>
</dbReference>
<protein>
    <recommendedName>
        <fullName evidence="4">DUF1109 domain-containing protein</fullName>
    </recommendedName>
</protein>
<evidence type="ECO:0000313" key="3">
    <source>
        <dbReference type="Proteomes" id="UP000184391"/>
    </source>
</evidence>
<sequence length="214" mass="21964">MTNNPDTLIANLVGDLKPVKPLSFAKGLGYSLAAAAVSALMVIMVFGMRADLMAGQFDPVFLIATGLFLVLGIAAAVTVIVMSRPQVGSDHGGWIWSAAMVALLPVAAMIVSLGSGRAMLSGDSLTHGLECLIIGGGASLLVFAILVGWLRKGAPTSPDRAGLLTGVAAGSLGIFAFSLHCADNDIVHIGLWHSAVLLLMAGLGRAVVPPLVRW</sequence>
<dbReference type="InterPro" id="IPR009495">
    <property type="entry name" value="NrsF"/>
</dbReference>
<name>A0A1M7SJ92_9SPHN</name>
<keyword evidence="1" id="KW-0812">Transmembrane</keyword>
<feature type="transmembrane region" description="Helical" evidence="1">
    <location>
        <begin position="128"/>
        <end position="150"/>
    </location>
</feature>
<dbReference type="RefSeq" id="WP_072674408.1">
    <property type="nucleotide sequence ID" value="NZ_FRDF01000009.1"/>
</dbReference>
<dbReference type="STRING" id="198312.SAMN02745193_01846"/>
<evidence type="ECO:0000313" key="2">
    <source>
        <dbReference type="EMBL" id="SHN58541.1"/>
    </source>
</evidence>
<organism evidence="2 3">
    <name type="scientific">Erythrobacter sanguineus</name>
    <dbReference type="NCBI Taxonomy" id="198312"/>
    <lineage>
        <taxon>Bacteria</taxon>
        <taxon>Pseudomonadati</taxon>
        <taxon>Pseudomonadota</taxon>
        <taxon>Alphaproteobacteria</taxon>
        <taxon>Sphingomonadales</taxon>
        <taxon>Erythrobacteraceae</taxon>
        <taxon>Erythrobacter/Porphyrobacter group</taxon>
        <taxon>Erythrobacter</taxon>
    </lineage>
</organism>
<reference evidence="3" key="1">
    <citation type="submission" date="2016-12" db="EMBL/GenBank/DDBJ databases">
        <authorList>
            <person name="Varghese N."/>
            <person name="Submissions S."/>
        </authorList>
    </citation>
    <scope>NUCLEOTIDE SEQUENCE [LARGE SCALE GENOMIC DNA]</scope>
    <source>
        <strain evidence="3">DSM 11032</strain>
    </source>
</reference>
<feature type="transmembrane region" description="Helical" evidence="1">
    <location>
        <begin position="28"/>
        <end position="48"/>
    </location>
</feature>
<dbReference type="AlphaFoldDB" id="A0A1M7SJ92"/>
<feature type="transmembrane region" description="Helical" evidence="1">
    <location>
        <begin position="94"/>
        <end position="116"/>
    </location>
</feature>
<proteinExistence type="predicted"/>